<dbReference type="PANTHER" id="PTHR23222:SF0">
    <property type="entry name" value="PROHIBITIN 1"/>
    <property type="match status" value="1"/>
</dbReference>
<dbReference type="Pfam" id="PF01145">
    <property type="entry name" value="Band_7"/>
    <property type="match status" value="1"/>
</dbReference>
<organism evidence="4">
    <name type="scientific">marine sediment metagenome</name>
    <dbReference type="NCBI Taxonomy" id="412755"/>
    <lineage>
        <taxon>unclassified sequences</taxon>
        <taxon>metagenomes</taxon>
        <taxon>ecological metagenomes</taxon>
    </lineage>
</organism>
<keyword evidence="2" id="KW-0812">Transmembrane</keyword>
<accession>A0A0F9A3J3</accession>
<dbReference type="InterPro" id="IPR000163">
    <property type="entry name" value="Prohibitin"/>
</dbReference>
<feature type="coiled-coil region" evidence="1">
    <location>
        <begin position="248"/>
        <end position="275"/>
    </location>
</feature>
<proteinExistence type="predicted"/>
<protein>
    <recommendedName>
        <fullName evidence="3">Band 7 domain-containing protein</fullName>
    </recommendedName>
</protein>
<comment type="caution">
    <text evidence="4">The sequence shown here is derived from an EMBL/GenBank/DDBJ whole genome shotgun (WGS) entry which is preliminary data.</text>
</comment>
<keyword evidence="2" id="KW-1133">Transmembrane helix</keyword>
<feature type="non-terminal residue" evidence="4">
    <location>
        <position position="303"/>
    </location>
</feature>
<evidence type="ECO:0000259" key="3">
    <source>
        <dbReference type="SMART" id="SM00244"/>
    </source>
</evidence>
<evidence type="ECO:0000256" key="2">
    <source>
        <dbReference type="SAM" id="Phobius"/>
    </source>
</evidence>
<dbReference type="EMBL" id="LAZR01048095">
    <property type="protein sequence ID" value="KKK92710.1"/>
    <property type="molecule type" value="Genomic_DNA"/>
</dbReference>
<dbReference type="AlphaFoldDB" id="A0A0F9A3J3"/>
<evidence type="ECO:0000313" key="4">
    <source>
        <dbReference type="EMBL" id="KKK92710.1"/>
    </source>
</evidence>
<dbReference type="PRINTS" id="PR00679">
    <property type="entry name" value="PROHIBITIN"/>
</dbReference>
<dbReference type="PANTHER" id="PTHR23222">
    <property type="entry name" value="PROHIBITIN"/>
    <property type="match status" value="1"/>
</dbReference>
<dbReference type="SUPFAM" id="SSF117892">
    <property type="entry name" value="Band 7/SPFH domain"/>
    <property type="match status" value="1"/>
</dbReference>
<feature type="transmembrane region" description="Helical" evidence="2">
    <location>
        <begin position="61"/>
        <end position="82"/>
    </location>
</feature>
<reference evidence="4" key="1">
    <citation type="journal article" date="2015" name="Nature">
        <title>Complex archaea that bridge the gap between prokaryotes and eukaryotes.</title>
        <authorList>
            <person name="Spang A."/>
            <person name="Saw J.H."/>
            <person name="Jorgensen S.L."/>
            <person name="Zaremba-Niedzwiedzka K."/>
            <person name="Martijn J."/>
            <person name="Lind A.E."/>
            <person name="van Eijk R."/>
            <person name="Schleper C."/>
            <person name="Guy L."/>
            <person name="Ettema T.J."/>
        </authorList>
    </citation>
    <scope>NUCLEOTIDE SEQUENCE</scope>
</reference>
<keyword evidence="1" id="KW-0175">Coiled coil</keyword>
<feature type="domain" description="Band 7" evidence="3">
    <location>
        <begin position="77"/>
        <end position="238"/>
    </location>
</feature>
<dbReference type="SMART" id="SM00244">
    <property type="entry name" value="PHB"/>
    <property type="match status" value="1"/>
</dbReference>
<dbReference type="GO" id="GO:0016020">
    <property type="term" value="C:membrane"/>
    <property type="evidence" value="ECO:0007669"/>
    <property type="project" value="InterPro"/>
</dbReference>
<gene>
    <name evidence="4" type="ORF">LCGC14_2700200</name>
</gene>
<feature type="coiled-coil region" evidence="1">
    <location>
        <begin position="115"/>
        <end position="142"/>
    </location>
</feature>
<name>A0A0F9A3J3_9ZZZZ</name>
<keyword evidence="2" id="KW-0472">Membrane</keyword>
<sequence length="303" mass="34102">MGIRYSATNGEDSDDKCIHNRNGSIVVCSMENIIMLEQKKNTKEGKNQMNKPNQKNQFGRLLKLSFAGFAILILLMMSVYSVPAGHRGVVLTFGKVAEEVSDEGLHFKIPIMQRVKKIEVRIQKIEADADSASRDLQDVKTTVALNYHVIPDEANTLFQEIGLSYRERIINPMIQESVKAVTAKFTAEELVTRRTEVRSGIQEFLRARLLESNIIVDDLNIVNFQFSAEFDKAIEAKVTAEQLKLKAETDLERIKIEAEQTIASAQAEATSLQLQKAAITPDLIELRKIEVEQLAIEKWNGVL</sequence>
<dbReference type="Gene3D" id="3.30.479.30">
    <property type="entry name" value="Band 7 domain"/>
    <property type="match status" value="1"/>
</dbReference>
<dbReference type="InterPro" id="IPR001107">
    <property type="entry name" value="Band_7"/>
</dbReference>
<evidence type="ECO:0000256" key="1">
    <source>
        <dbReference type="SAM" id="Coils"/>
    </source>
</evidence>
<dbReference type="InterPro" id="IPR036013">
    <property type="entry name" value="Band_7/SPFH_dom_sf"/>
</dbReference>
<dbReference type="CDD" id="cd03401">
    <property type="entry name" value="SPFH_prohibitin"/>
    <property type="match status" value="1"/>
</dbReference>